<protein>
    <submittedName>
        <fullName evidence="1">Uncharacterized protein</fullName>
    </submittedName>
</protein>
<evidence type="ECO:0000313" key="2">
    <source>
        <dbReference type="Proteomes" id="UP000509761"/>
    </source>
</evidence>
<evidence type="ECO:0000313" key="1">
    <source>
        <dbReference type="EMBL" id="QKS26730.1"/>
    </source>
</evidence>
<dbReference type="EMBL" id="CP054580">
    <property type="protein sequence ID" value="QKS26730.1"/>
    <property type="molecule type" value="Genomic_DNA"/>
</dbReference>
<dbReference type="SUPFAM" id="SSF88659">
    <property type="entry name" value="Sigma3 and sigma4 domains of RNA polymerase sigma factors"/>
    <property type="match status" value="1"/>
</dbReference>
<reference evidence="1 2" key="1">
    <citation type="submission" date="2019-12" db="EMBL/GenBank/DDBJ databases">
        <title>Genome sequencing and assembly of endphytes of Porphyra tenera.</title>
        <authorList>
            <person name="Park J.M."/>
            <person name="Shin R."/>
            <person name="Jo S.H."/>
        </authorList>
    </citation>
    <scope>NUCLEOTIDE SEQUENCE [LARGE SCALE GENOMIC DNA]</scope>
    <source>
        <strain evidence="1 2">GPM3</strain>
    </source>
</reference>
<organism evidence="1 2">
    <name type="scientific">Vreelandella titanicae</name>
    <dbReference type="NCBI Taxonomy" id="664683"/>
    <lineage>
        <taxon>Bacteria</taxon>
        <taxon>Pseudomonadati</taxon>
        <taxon>Pseudomonadota</taxon>
        <taxon>Gammaproteobacteria</taxon>
        <taxon>Oceanospirillales</taxon>
        <taxon>Halomonadaceae</taxon>
        <taxon>Vreelandella</taxon>
    </lineage>
</organism>
<name>A0AAP9NR28_9GAMM</name>
<proteinExistence type="predicted"/>
<gene>
    <name evidence="1" type="ORF">FX987_04546</name>
</gene>
<dbReference type="InterPro" id="IPR036388">
    <property type="entry name" value="WH-like_DNA-bd_sf"/>
</dbReference>
<dbReference type="AlphaFoldDB" id="A0AAP9NR28"/>
<accession>A0AAP9NR28</accession>
<dbReference type="InterPro" id="IPR013324">
    <property type="entry name" value="RNA_pol_sigma_r3/r4-like"/>
</dbReference>
<dbReference type="RefSeq" id="WP_174788413.1">
    <property type="nucleotide sequence ID" value="NZ_CP054580.1"/>
</dbReference>
<dbReference type="Gene3D" id="1.10.10.10">
    <property type="entry name" value="Winged helix-like DNA-binding domain superfamily/Winged helix DNA-binding domain"/>
    <property type="match status" value="1"/>
</dbReference>
<keyword evidence="2" id="KW-1185">Reference proteome</keyword>
<dbReference type="Proteomes" id="UP000509761">
    <property type="component" value="Chromosome"/>
</dbReference>
<sequence>MVIPLKKTTKEGEPYHRRAEIEDMLNELDGLSPEQLVERLMCTQHPMPFEIFIYYLRHNETGLAAKHLKPIFTTFYSRLEVALRKTVSEEWLDHAVSIREEIAEQVIEMIAKDRNSHEDKMYYWETNFNHALANLRKDVLKKLGPTCETDPLINSEPLTYESDSGEDIRSEVDIAVTDFINPNPSKLDDAAFRLCLMDAINELPEDERRAVCLLLQGIQIESQDPDVMTIATALDCTDRTVRNRLNRAYKKLRVVLQAEEL</sequence>